<dbReference type="AlphaFoldDB" id="A0A1Z4V762"/>
<evidence type="ECO:0000313" key="3">
    <source>
        <dbReference type="Proteomes" id="UP000218702"/>
    </source>
</evidence>
<feature type="transmembrane region" description="Helical" evidence="1">
    <location>
        <begin position="21"/>
        <end position="41"/>
    </location>
</feature>
<name>A0A1Z4V762_9CYAN</name>
<reference evidence="2 3" key="1">
    <citation type="submission" date="2017-06" db="EMBL/GenBank/DDBJ databases">
        <title>Genome sequencing of cyanobaciteial culture collection at National Institute for Environmental Studies (NIES).</title>
        <authorList>
            <person name="Hirose Y."/>
            <person name="Shimura Y."/>
            <person name="Fujisawa T."/>
            <person name="Nakamura Y."/>
            <person name="Kawachi M."/>
        </authorList>
    </citation>
    <scope>NUCLEOTIDE SEQUENCE [LARGE SCALE GENOMIC DNA]</scope>
    <source>
        <strain evidence="2 3">NIES-806</strain>
    </source>
</reference>
<dbReference type="KEGG" id="dcm:NIES806_35060"/>
<protein>
    <submittedName>
        <fullName evidence="2">Uncharacterized protein</fullName>
    </submittedName>
</protein>
<keyword evidence="1" id="KW-1133">Transmembrane helix</keyword>
<organism evidence="2 3">
    <name type="scientific">Dolichospermum compactum NIES-806</name>
    <dbReference type="NCBI Taxonomy" id="1973481"/>
    <lineage>
        <taxon>Bacteria</taxon>
        <taxon>Bacillati</taxon>
        <taxon>Cyanobacteriota</taxon>
        <taxon>Cyanophyceae</taxon>
        <taxon>Nostocales</taxon>
        <taxon>Aphanizomenonaceae</taxon>
        <taxon>Dolichospermum</taxon>
        <taxon>Dolichospermum compactum</taxon>
    </lineage>
</organism>
<dbReference type="EMBL" id="AP018316">
    <property type="protein sequence ID" value="BAZ87284.1"/>
    <property type="molecule type" value="Genomic_DNA"/>
</dbReference>
<keyword evidence="1" id="KW-0472">Membrane</keyword>
<keyword evidence="3" id="KW-1185">Reference proteome</keyword>
<sequence length="97" mass="10784">MYQKCHKSPSFNIAKATYKQVLMSIVSTSSAFLILTLPAIINSPIRTNFLIFPIPYSLFPIPYIGKRLISLLQPITTIAEPFSKRLVGSGLMINLPS</sequence>
<evidence type="ECO:0000256" key="1">
    <source>
        <dbReference type="SAM" id="Phobius"/>
    </source>
</evidence>
<evidence type="ECO:0000313" key="2">
    <source>
        <dbReference type="EMBL" id="BAZ87284.1"/>
    </source>
</evidence>
<proteinExistence type="predicted"/>
<accession>A0A1Z4V762</accession>
<gene>
    <name evidence="2" type="ORF">NIES806_35060</name>
</gene>
<dbReference type="Proteomes" id="UP000218702">
    <property type="component" value="Chromosome"/>
</dbReference>
<keyword evidence="1" id="KW-0812">Transmembrane</keyword>